<dbReference type="CDD" id="cd02042">
    <property type="entry name" value="ParAB_family"/>
    <property type="match status" value="1"/>
</dbReference>
<reference evidence="4 5" key="1">
    <citation type="submission" date="2009-01" db="EMBL/GenBank/DDBJ databases">
        <authorList>
            <person name="Qin X."/>
            <person name="Bachman B."/>
            <person name="Battles P."/>
            <person name="Bell A."/>
            <person name="Bess C."/>
            <person name="Bickham C."/>
            <person name="Chaboub L."/>
            <person name="Chen D."/>
            <person name="Coyle M."/>
            <person name="Deiros D.R."/>
            <person name="Dinh H."/>
            <person name="Forbes L."/>
            <person name="Fowler G."/>
            <person name="Francisco L."/>
            <person name="Fu Q."/>
            <person name="Gubbala S."/>
            <person name="Hale W."/>
            <person name="Han Y."/>
            <person name="Hemphill L."/>
            <person name="Highlander S.K."/>
            <person name="Hirani K."/>
            <person name="Hogues M."/>
            <person name="Jackson L."/>
            <person name="Jakkamsetti A."/>
            <person name="Javaid M."/>
            <person name="Jiang H."/>
            <person name="Korchina V."/>
            <person name="Kovar C."/>
            <person name="Lara F."/>
            <person name="Lee S."/>
            <person name="Mata R."/>
            <person name="Mathew T."/>
            <person name="Moen C."/>
            <person name="Morales K."/>
            <person name="Munidasa M."/>
            <person name="Nazareth L."/>
            <person name="Ngo R."/>
            <person name="Nguyen L."/>
            <person name="Okwuonu G."/>
            <person name="Ongeri F."/>
            <person name="Patil S."/>
            <person name="Petrosino J."/>
            <person name="Pham C."/>
            <person name="Pham P."/>
            <person name="Pu L.-L."/>
            <person name="Puazo M."/>
            <person name="Raj R."/>
            <person name="Reid J."/>
            <person name="Rouhana J."/>
            <person name="Saada N."/>
            <person name="Shang Y."/>
            <person name="Simmons D."/>
            <person name="Thornton R."/>
            <person name="Warren J."/>
            <person name="Weissenberger G."/>
            <person name="Zhang J."/>
            <person name="Zhang L."/>
            <person name="Zhou C."/>
            <person name="Zhu D."/>
            <person name="Muzny D."/>
            <person name="Worley K."/>
            <person name="Gibbs R."/>
        </authorList>
    </citation>
    <scope>NUCLEOTIDE SEQUENCE [LARGE SCALE GENOMIC DNA]</scope>
    <source>
        <strain evidence="4 5">DSM 15436</strain>
    </source>
</reference>
<evidence type="ECO:0000313" key="4">
    <source>
        <dbReference type="EMBL" id="EEH64299.1"/>
    </source>
</evidence>
<dbReference type="Gene3D" id="3.40.50.300">
    <property type="entry name" value="P-loop containing nucleotide triphosphate hydrolases"/>
    <property type="match status" value="1"/>
</dbReference>
<dbReference type="PANTHER" id="PTHR13696:SF52">
    <property type="entry name" value="PARA FAMILY PROTEIN CT_582"/>
    <property type="match status" value="1"/>
</dbReference>
<dbReference type="PANTHER" id="PTHR13696">
    <property type="entry name" value="P-LOOP CONTAINING NUCLEOSIDE TRIPHOSPHATE HYDROLASE"/>
    <property type="match status" value="1"/>
</dbReference>
<comment type="caution">
    <text evidence="4">The sequence shown here is derived from an EMBL/GenBank/DDBJ whole genome shotgun (WGS) entry which is preliminary data.</text>
</comment>
<gene>
    <name evidence="4" type="ORF">HMPREF0044_0036</name>
</gene>
<dbReference type="SUPFAM" id="SSF52540">
    <property type="entry name" value="P-loop containing nucleoside triphosphate hydrolases"/>
    <property type="match status" value="1"/>
</dbReference>
<comment type="function">
    <text evidence="2">May play a role in septum formation.</text>
</comment>
<dbReference type="AlphaFoldDB" id="C0VXZ6"/>
<dbReference type="HOGENOM" id="CLU_037612_8_0_11"/>
<dbReference type="eggNOG" id="COG1192">
    <property type="taxonomic scope" value="Bacteria"/>
</dbReference>
<name>C0VXZ6_9ACTO</name>
<comment type="similarity">
    <text evidence="1">Belongs to the ParA family.</text>
</comment>
<dbReference type="STRING" id="525245.HMPREF0044_0036"/>
<sequence length="299" mass="31804">MKGRNVATSKTPLADELSATAKLRAELDSAVFAKPSRPVVLAVANQKGGVGKTTSTVNVAVALAQGGLNVLVIDSDPQGNCSTALGIEHHTGIDSTYEALIGEKTLAEVTLPCAEAPTLRVCPATIDLSGAELDLSAKERREFVLATALEEYFASYPETHVVLIDCPPSLGLLTINAFAAADQVFVPIQAEYYALEGLGMLLNTINKIRDFLNPKLEIGSILLTMFDKRTNLATEVGKEIYQYFPQQLLGTAIPRSVKLSEAPSFGTSIFSHDPRGIAALSYKKAALELADRLATATAN</sequence>
<accession>C0VXZ6</accession>
<dbReference type="InterPro" id="IPR027417">
    <property type="entry name" value="P-loop_NTPase"/>
</dbReference>
<evidence type="ECO:0000259" key="3">
    <source>
        <dbReference type="Pfam" id="PF13614"/>
    </source>
</evidence>
<evidence type="ECO:0000256" key="2">
    <source>
        <dbReference type="ARBA" id="ARBA00059092"/>
    </source>
</evidence>
<protein>
    <submittedName>
        <fullName evidence="4">CobQ/CobB/MinD/ParA nucleotide binding domain protein</fullName>
    </submittedName>
</protein>
<dbReference type="FunFam" id="3.40.50.300:FF:000285">
    <property type="entry name" value="Sporulation initiation inhibitor Soj"/>
    <property type="match status" value="1"/>
</dbReference>
<dbReference type="InterPro" id="IPR050678">
    <property type="entry name" value="DNA_Partitioning_ATPase"/>
</dbReference>
<organism evidence="4 5">
    <name type="scientific">Gleimia coleocanis DSM 15436</name>
    <dbReference type="NCBI Taxonomy" id="525245"/>
    <lineage>
        <taxon>Bacteria</taxon>
        <taxon>Bacillati</taxon>
        <taxon>Actinomycetota</taxon>
        <taxon>Actinomycetes</taxon>
        <taxon>Actinomycetales</taxon>
        <taxon>Actinomycetaceae</taxon>
        <taxon>Gleimia</taxon>
    </lineage>
</organism>
<dbReference type="InterPro" id="IPR025669">
    <property type="entry name" value="AAA_dom"/>
</dbReference>
<feature type="domain" description="AAA" evidence="3">
    <location>
        <begin position="40"/>
        <end position="218"/>
    </location>
</feature>
<evidence type="ECO:0000256" key="1">
    <source>
        <dbReference type="ARBA" id="ARBA00006976"/>
    </source>
</evidence>
<dbReference type="Pfam" id="PF13614">
    <property type="entry name" value="AAA_31"/>
    <property type="match status" value="1"/>
</dbReference>
<proteinExistence type="inferred from homology"/>
<dbReference type="EMBL" id="ACFG01000004">
    <property type="protein sequence ID" value="EEH64299.1"/>
    <property type="molecule type" value="Genomic_DNA"/>
</dbReference>
<dbReference type="Proteomes" id="UP000010301">
    <property type="component" value="Unassembled WGS sequence"/>
</dbReference>
<evidence type="ECO:0000313" key="5">
    <source>
        <dbReference type="Proteomes" id="UP000010301"/>
    </source>
</evidence>
<keyword evidence="5" id="KW-1185">Reference proteome</keyword>